<organism evidence="1 2">
    <name type="scientific">Olivibacter domesticus</name>
    <name type="common">Pseudosphingobacterium domesticum</name>
    <dbReference type="NCBI Taxonomy" id="407022"/>
    <lineage>
        <taxon>Bacteria</taxon>
        <taxon>Pseudomonadati</taxon>
        <taxon>Bacteroidota</taxon>
        <taxon>Sphingobacteriia</taxon>
        <taxon>Sphingobacteriales</taxon>
        <taxon>Sphingobacteriaceae</taxon>
        <taxon>Olivibacter</taxon>
    </lineage>
</organism>
<name>A0A1H7VKQ0_OLID1</name>
<proteinExistence type="predicted"/>
<protein>
    <submittedName>
        <fullName evidence="1">Uncharacterized protein</fullName>
    </submittedName>
</protein>
<keyword evidence="2" id="KW-1185">Reference proteome</keyword>
<dbReference type="Proteomes" id="UP000199421">
    <property type="component" value="Unassembled WGS sequence"/>
</dbReference>
<dbReference type="STRING" id="407022.SAMN05661044_04235"/>
<accession>A0A1H7VKQ0</accession>
<evidence type="ECO:0000313" key="1">
    <source>
        <dbReference type="EMBL" id="SEM09842.1"/>
    </source>
</evidence>
<dbReference type="AlphaFoldDB" id="A0A1H7VKQ0"/>
<dbReference type="EMBL" id="FOAF01000007">
    <property type="protein sequence ID" value="SEM09842.1"/>
    <property type="molecule type" value="Genomic_DNA"/>
</dbReference>
<evidence type="ECO:0000313" key="2">
    <source>
        <dbReference type="Proteomes" id="UP000199421"/>
    </source>
</evidence>
<gene>
    <name evidence="1" type="ORF">SAMN05661044_04235</name>
</gene>
<reference evidence="2" key="1">
    <citation type="submission" date="2016-10" db="EMBL/GenBank/DDBJ databases">
        <authorList>
            <person name="Varghese N."/>
            <person name="Submissions S."/>
        </authorList>
    </citation>
    <scope>NUCLEOTIDE SEQUENCE [LARGE SCALE GENOMIC DNA]</scope>
    <source>
        <strain evidence="2">DSM 18733</strain>
    </source>
</reference>
<sequence>MNNFKYVKTTFLTRSIYEIDSKITVFLCHLFAIAKKNGFYCKILRLLNREWL</sequence>